<proteinExistence type="predicted"/>
<sequence>MSEQEILRDLISKWVSLSVEYAGDAPDVRALYIYGASEVPGVTYVNVLFDQAGQIVYPTDLVGTDSSTDRAGQIQSLFRSDLYDAADKFTSIGVPPPTEYRVYYEPSSRKLDVQLSREVIYGDSDKTPSVDGFTMWLGDRAPKL</sequence>
<gene>
    <name evidence="1" type="ORF">QE412_001685</name>
</gene>
<dbReference type="RefSeq" id="WP_307482242.1">
    <property type="nucleotide sequence ID" value="NZ_JAUTBF010000001.1"/>
</dbReference>
<keyword evidence="2" id="KW-1185">Reference proteome</keyword>
<accession>A0ABU0TTY0</accession>
<dbReference type="EMBL" id="JAUTBF010000001">
    <property type="protein sequence ID" value="MDQ1123112.1"/>
    <property type="molecule type" value="Genomic_DNA"/>
</dbReference>
<comment type="caution">
    <text evidence="1">The sequence shown here is derived from an EMBL/GenBank/DDBJ whole genome shotgun (WGS) entry which is preliminary data.</text>
</comment>
<organism evidence="1 2">
    <name type="scientific">Microbacterium trichothecenolyticum</name>
    <name type="common">Aureobacterium trichothecenolyticum</name>
    <dbReference type="NCBI Taxonomy" id="69370"/>
    <lineage>
        <taxon>Bacteria</taxon>
        <taxon>Bacillati</taxon>
        <taxon>Actinomycetota</taxon>
        <taxon>Actinomycetes</taxon>
        <taxon>Micrococcales</taxon>
        <taxon>Microbacteriaceae</taxon>
        <taxon>Microbacterium</taxon>
    </lineage>
</organism>
<evidence type="ECO:0000313" key="2">
    <source>
        <dbReference type="Proteomes" id="UP001226691"/>
    </source>
</evidence>
<name>A0ABU0TTY0_MICTR</name>
<evidence type="ECO:0008006" key="3">
    <source>
        <dbReference type="Google" id="ProtNLM"/>
    </source>
</evidence>
<evidence type="ECO:0000313" key="1">
    <source>
        <dbReference type="EMBL" id="MDQ1123112.1"/>
    </source>
</evidence>
<protein>
    <recommendedName>
        <fullName evidence="3">DUF600 family protein</fullName>
    </recommendedName>
</protein>
<dbReference type="Proteomes" id="UP001226691">
    <property type="component" value="Unassembled WGS sequence"/>
</dbReference>
<reference evidence="1 2" key="1">
    <citation type="submission" date="2023-07" db="EMBL/GenBank/DDBJ databases">
        <title>Functional and genomic diversity of the sorghum phyllosphere microbiome.</title>
        <authorList>
            <person name="Shade A."/>
        </authorList>
    </citation>
    <scope>NUCLEOTIDE SEQUENCE [LARGE SCALE GENOMIC DNA]</scope>
    <source>
        <strain evidence="1 2">SORGH_AS_1207</strain>
    </source>
</reference>